<dbReference type="Pfam" id="PF00876">
    <property type="entry name" value="Innexin"/>
    <property type="match status" value="1"/>
</dbReference>
<evidence type="ECO:0000313" key="13">
    <source>
        <dbReference type="Proteomes" id="UP000095283"/>
    </source>
</evidence>
<evidence type="ECO:0000256" key="12">
    <source>
        <dbReference type="RuleBase" id="RU010713"/>
    </source>
</evidence>
<evidence type="ECO:0000256" key="7">
    <source>
        <dbReference type="ARBA" id="ARBA00022949"/>
    </source>
</evidence>
<dbReference type="GO" id="GO:0005886">
    <property type="term" value="C:plasma membrane"/>
    <property type="evidence" value="ECO:0007669"/>
    <property type="project" value="UniProtKB-SubCell"/>
</dbReference>
<accession>A0A1I7XQG5</accession>
<protein>
    <recommendedName>
        <fullName evidence="12">Innexin</fullName>
    </recommendedName>
</protein>
<keyword evidence="11 12" id="KW-0407">Ion channel</keyword>
<keyword evidence="9 12" id="KW-0406">Ion transport</keyword>
<keyword evidence="3 12" id="KW-0813">Transport</keyword>
<comment type="caution">
    <text evidence="12">Lacks conserved residue(s) required for the propagation of feature annotation.</text>
</comment>
<dbReference type="Proteomes" id="UP000095283">
    <property type="component" value="Unplaced"/>
</dbReference>
<keyword evidence="4" id="KW-1003">Cell membrane</keyword>
<dbReference type="GO" id="GO:0005921">
    <property type="term" value="C:gap junction"/>
    <property type="evidence" value="ECO:0007669"/>
    <property type="project" value="UniProtKB-SubCell"/>
</dbReference>
<evidence type="ECO:0000256" key="6">
    <source>
        <dbReference type="ARBA" id="ARBA00022868"/>
    </source>
</evidence>
<dbReference type="PANTHER" id="PTHR11893:SF21">
    <property type="entry name" value="INNEXIN EAT-5"/>
    <property type="match status" value="1"/>
</dbReference>
<dbReference type="InterPro" id="IPR000990">
    <property type="entry name" value="Innexin"/>
</dbReference>
<evidence type="ECO:0000256" key="10">
    <source>
        <dbReference type="ARBA" id="ARBA00023136"/>
    </source>
</evidence>
<evidence type="ECO:0000256" key="5">
    <source>
        <dbReference type="ARBA" id="ARBA00022692"/>
    </source>
</evidence>
<comment type="similarity">
    <text evidence="12">Belongs to the pannexin family.</text>
</comment>
<dbReference type="PRINTS" id="PR01262">
    <property type="entry name" value="INNEXIN"/>
</dbReference>
<evidence type="ECO:0000256" key="11">
    <source>
        <dbReference type="ARBA" id="ARBA00023303"/>
    </source>
</evidence>
<evidence type="ECO:0000256" key="4">
    <source>
        <dbReference type="ARBA" id="ARBA00022475"/>
    </source>
</evidence>
<comment type="subcellular location">
    <subcellularLocation>
        <location evidence="1">Cell junction</location>
        <location evidence="1">Gap junction</location>
    </subcellularLocation>
    <subcellularLocation>
        <location evidence="2 12">Cell membrane</location>
        <topology evidence="2 12">Multi-pass membrane protein</topology>
    </subcellularLocation>
</comment>
<keyword evidence="13" id="KW-1185">Reference proteome</keyword>
<evidence type="ECO:0000256" key="2">
    <source>
        <dbReference type="ARBA" id="ARBA00004651"/>
    </source>
</evidence>
<dbReference type="WBParaSite" id="Hba_19981">
    <property type="protein sequence ID" value="Hba_19981"/>
    <property type="gene ID" value="Hba_19981"/>
</dbReference>
<keyword evidence="6" id="KW-0303">Gap junction</keyword>
<evidence type="ECO:0000313" key="14">
    <source>
        <dbReference type="WBParaSite" id="Hba_19981"/>
    </source>
</evidence>
<keyword evidence="5 12" id="KW-0812">Transmembrane</keyword>
<keyword evidence="8 12" id="KW-1133">Transmembrane helix</keyword>
<dbReference type="GO" id="GO:0005243">
    <property type="term" value="F:gap junction channel activity"/>
    <property type="evidence" value="ECO:0007669"/>
    <property type="project" value="TreeGrafter"/>
</dbReference>
<keyword evidence="7" id="KW-0965">Cell junction</keyword>
<dbReference type="GO" id="GO:0034220">
    <property type="term" value="P:monoatomic ion transmembrane transport"/>
    <property type="evidence" value="ECO:0007669"/>
    <property type="project" value="UniProtKB-KW"/>
</dbReference>
<reference evidence="14" key="1">
    <citation type="submission" date="2016-11" db="UniProtKB">
        <authorList>
            <consortium name="WormBaseParasite"/>
        </authorList>
    </citation>
    <scope>IDENTIFICATION</scope>
</reference>
<organism evidence="13 14">
    <name type="scientific">Heterorhabditis bacteriophora</name>
    <name type="common">Entomopathogenic nematode worm</name>
    <dbReference type="NCBI Taxonomy" id="37862"/>
    <lineage>
        <taxon>Eukaryota</taxon>
        <taxon>Metazoa</taxon>
        <taxon>Ecdysozoa</taxon>
        <taxon>Nematoda</taxon>
        <taxon>Chromadorea</taxon>
        <taxon>Rhabditida</taxon>
        <taxon>Rhabditina</taxon>
        <taxon>Rhabditomorpha</taxon>
        <taxon>Strongyloidea</taxon>
        <taxon>Heterorhabditidae</taxon>
        <taxon>Heterorhabditis</taxon>
    </lineage>
</organism>
<evidence type="ECO:0000256" key="8">
    <source>
        <dbReference type="ARBA" id="ARBA00022989"/>
    </source>
</evidence>
<comment type="function">
    <text evidence="12">Structural component of the gap junctions.</text>
</comment>
<evidence type="ECO:0000256" key="3">
    <source>
        <dbReference type="ARBA" id="ARBA00022448"/>
    </source>
</evidence>
<name>A0A1I7XQG5_HETBA</name>
<dbReference type="PANTHER" id="PTHR11893">
    <property type="entry name" value="INNEXIN"/>
    <property type="match status" value="1"/>
</dbReference>
<dbReference type="AlphaFoldDB" id="A0A1I7XQG5"/>
<proteinExistence type="inferred from homology"/>
<dbReference type="PROSITE" id="PS51013">
    <property type="entry name" value="PANNEXIN"/>
    <property type="match status" value="1"/>
</dbReference>
<feature type="transmembrane region" description="Helical" evidence="12">
    <location>
        <begin position="95"/>
        <end position="119"/>
    </location>
</feature>
<evidence type="ECO:0000256" key="9">
    <source>
        <dbReference type="ARBA" id="ARBA00023065"/>
    </source>
</evidence>
<sequence length="276" mass="31548">MNLLGSAVTAIKPRLDDSGTDRLNYYYSTVVIMALSITITAKQYVGSPLQCWVPAQFTKAWEQYAENYCFVYNTYWVPPEENVPKSVEARITQQLIYYQWVPFIMALEAAFFYLPVLFWGQMSNKSGLNIENLIRTAQNAETEEGSEREKKVAQICGHFEDSIRLQMARRDGATLFTRITKFGKLDGTYISKFVKHKADEELLMKEFCLKVNSDMIILLSMISGHANEIITTEILQQLWESHKLINNGLSINVLINEEKTGKQNGLSPEAKSLIYN</sequence>
<keyword evidence="10 12" id="KW-0472">Membrane</keyword>
<evidence type="ECO:0000256" key="1">
    <source>
        <dbReference type="ARBA" id="ARBA00004610"/>
    </source>
</evidence>
<gene>
    <name evidence="12" type="primary">inx</name>
</gene>